<evidence type="ECO:0000256" key="2">
    <source>
        <dbReference type="ARBA" id="ARBA00023315"/>
    </source>
</evidence>
<comment type="caution">
    <text evidence="4">The sequence shown here is derived from an EMBL/GenBank/DDBJ whole genome shotgun (WGS) entry which is preliminary data.</text>
</comment>
<organism evidence="4 5">
    <name type="scientific">Litoreibacter ponti</name>
    <dbReference type="NCBI Taxonomy" id="1510457"/>
    <lineage>
        <taxon>Bacteria</taxon>
        <taxon>Pseudomonadati</taxon>
        <taxon>Pseudomonadota</taxon>
        <taxon>Alphaproteobacteria</taxon>
        <taxon>Rhodobacterales</taxon>
        <taxon>Roseobacteraceae</taxon>
        <taxon>Litoreibacter</taxon>
    </lineage>
</organism>
<evidence type="ECO:0000313" key="4">
    <source>
        <dbReference type="EMBL" id="PTX57309.1"/>
    </source>
</evidence>
<evidence type="ECO:0000259" key="3">
    <source>
        <dbReference type="PROSITE" id="PS51186"/>
    </source>
</evidence>
<dbReference type="Pfam" id="PF00583">
    <property type="entry name" value="Acetyltransf_1"/>
    <property type="match status" value="1"/>
</dbReference>
<dbReference type="CDD" id="cd04301">
    <property type="entry name" value="NAT_SF"/>
    <property type="match status" value="1"/>
</dbReference>
<dbReference type="PANTHER" id="PTHR43877">
    <property type="entry name" value="AMINOALKYLPHOSPHONATE N-ACETYLTRANSFERASE-RELATED-RELATED"/>
    <property type="match status" value="1"/>
</dbReference>
<dbReference type="SUPFAM" id="SSF55729">
    <property type="entry name" value="Acyl-CoA N-acyltransferases (Nat)"/>
    <property type="match status" value="1"/>
</dbReference>
<dbReference type="Proteomes" id="UP000243978">
    <property type="component" value="Unassembled WGS sequence"/>
</dbReference>
<dbReference type="GO" id="GO:0016747">
    <property type="term" value="F:acyltransferase activity, transferring groups other than amino-acyl groups"/>
    <property type="evidence" value="ECO:0007669"/>
    <property type="project" value="InterPro"/>
</dbReference>
<evidence type="ECO:0000256" key="1">
    <source>
        <dbReference type="ARBA" id="ARBA00022679"/>
    </source>
</evidence>
<dbReference type="AlphaFoldDB" id="A0A2T6BML9"/>
<dbReference type="InterPro" id="IPR016181">
    <property type="entry name" value="Acyl_CoA_acyltransferase"/>
</dbReference>
<feature type="domain" description="N-acetyltransferase" evidence="3">
    <location>
        <begin position="14"/>
        <end position="158"/>
    </location>
</feature>
<evidence type="ECO:0000313" key="5">
    <source>
        <dbReference type="Proteomes" id="UP000243978"/>
    </source>
</evidence>
<reference evidence="4 5" key="1">
    <citation type="submission" date="2018-04" db="EMBL/GenBank/DDBJ databases">
        <title>Genomic Encyclopedia of Archaeal and Bacterial Type Strains, Phase II (KMG-II): from individual species to whole genera.</title>
        <authorList>
            <person name="Goeker M."/>
        </authorList>
    </citation>
    <scope>NUCLEOTIDE SEQUENCE [LARGE SCALE GENOMIC DNA]</scope>
    <source>
        <strain evidence="4 5">DSM 100977</strain>
    </source>
</reference>
<proteinExistence type="predicted"/>
<keyword evidence="5" id="KW-1185">Reference proteome</keyword>
<dbReference type="Gene3D" id="3.40.630.30">
    <property type="match status" value="1"/>
</dbReference>
<gene>
    <name evidence="4" type="ORF">C8N43_1976</name>
</gene>
<dbReference type="PROSITE" id="PS51186">
    <property type="entry name" value="GNAT"/>
    <property type="match status" value="1"/>
</dbReference>
<sequence>MPQMGSRGGDDMAVVIRAIEPGDRAAWGALYAGFAAFYEVEQTEEMRDRVWSWLMDPDHEVRGLVAVQEGALVGLAHVRGFARPLAAATGGFMDDLFVAPEARGLNAGAALIQAIDDLAQAEGWSVIRWITADDNYRARGLYDRLATRTMWITYDREV</sequence>
<name>A0A2T6BML9_9RHOB</name>
<protein>
    <submittedName>
        <fullName evidence="4">L-amino acid N-acyltransferase YncA</fullName>
    </submittedName>
</protein>
<dbReference type="InterPro" id="IPR050832">
    <property type="entry name" value="Bact_Acetyltransf"/>
</dbReference>
<dbReference type="PANTHER" id="PTHR43877:SF2">
    <property type="entry name" value="AMINOALKYLPHOSPHONATE N-ACETYLTRANSFERASE-RELATED"/>
    <property type="match status" value="1"/>
</dbReference>
<keyword evidence="1 4" id="KW-0808">Transferase</keyword>
<dbReference type="EMBL" id="QBKS01000001">
    <property type="protein sequence ID" value="PTX57309.1"/>
    <property type="molecule type" value="Genomic_DNA"/>
</dbReference>
<dbReference type="InterPro" id="IPR000182">
    <property type="entry name" value="GNAT_dom"/>
</dbReference>
<keyword evidence="2 4" id="KW-0012">Acyltransferase</keyword>
<accession>A0A2T6BML9</accession>